<dbReference type="RefSeq" id="WP_126636251.1">
    <property type="nucleotide sequence ID" value="NZ_BIFH01000015.1"/>
</dbReference>
<name>A0A401YHC4_9ACTN</name>
<gene>
    <name evidence="2" type="ORF">EHYA_01671</name>
</gene>
<organism evidence="2 3">
    <name type="scientific">Embleya hyalina</name>
    <dbReference type="NCBI Taxonomy" id="516124"/>
    <lineage>
        <taxon>Bacteria</taxon>
        <taxon>Bacillati</taxon>
        <taxon>Actinomycetota</taxon>
        <taxon>Actinomycetes</taxon>
        <taxon>Kitasatosporales</taxon>
        <taxon>Streptomycetaceae</taxon>
        <taxon>Embleya</taxon>
    </lineage>
</organism>
<dbReference type="Proteomes" id="UP000286931">
    <property type="component" value="Unassembled WGS sequence"/>
</dbReference>
<reference evidence="2 3" key="1">
    <citation type="submission" date="2018-12" db="EMBL/GenBank/DDBJ databases">
        <title>Draft genome sequence of Embleya hyalina NBRC 13850T.</title>
        <authorList>
            <person name="Komaki H."/>
            <person name="Hosoyama A."/>
            <person name="Kimura A."/>
            <person name="Ichikawa N."/>
            <person name="Tamura T."/>
        </authorList>
    </citation>
    <scope>NUCLEOTIDE SEQUENCE [LARGE SCALE GENOMIC DNA]</scope>
    <source>
        <strain evidence="2 3">NBRC 13850</strain>
    </source>
</reference>
<dbReference type="OrthoDB" id="4570646at2"/>
<sequence>MPKTAQLTTAAWRKSTYTNPDGGACVEVGGNFPGIVPVRDSRALAVGHLMIDAASWAALTASLRI</sequence>
<protein>
    <submittedName>
        <fullName evidence="2">Toxin</fullName>
    </submittedName>
</protein>
<dbReference type="EMBL" id="BIFH01000015">
    <property type="protein sequence ID" value="GCD94015.1"/>
    <property type="molecule type" value="Genomic_DNA"/>
</dbReference>
<accession>A0A401YHC4</accession>
<dbReference type="AlphaFoldDB" id="A0A401YHC4"/>
<dbReference type="InterPro" id="IPR007278">
    <property type="entry name" value="DUF397"/>
</dbReference>
<evidence type="ECO:0000313" key="2">
    <source>
        <dbReference type="EMBL" id="GCD94015.1"/>
    </source>
</evidence>
<dbReference type="Pfam" id="PF04149">
    <property type="entry name" value="DUF397"/>
    <property type="match status" value="1"/>
</dbReference>
<feature type="domain" description="DUF397" evidence="1">
    <location>
        <begin position="10"/>
        <end position="64"/>
    </location>
</feature>
<keyword evidence="3" id="KW-1185">Reference proteome</keyword>
<evidence type="ECO:0000313" key="3">
    <source>
        <dbReference type="Proteomes" id="UP000286931"/>
    </source>
</evidence>
<proteinExistence type="predicted"/>
<comment type="caution">
    <text evidence="2">The sequence shown here is derived from an EMBL/GenBank/DDBJ whole genome shotgun (WGS) entry which is preliminary data.</text>
</comment>
<evidence type="ECO:0000259" key="1">
    <source>
        <dbReference type="Pfam" id="PF04149"/>
    </source>
</evidence>